<dbReference type="Pfam" id="PF06791">
    <property type="entry name" value="TMP_2"/>
    <property type="match status" value="1"/>
</dbReference>
<organism evidence="4 5">
    <name type="scientific">Aureimonas ureilytica</name>
    <dbReference type="NCBI Taxonomy" id="401562"/>
    <lineage>
        <taxon>Bacteria</taxon>
        <taxon>Pseudomonadati</taxon>
        <taxon>Pseudomonadota</taxon>
        <taxon>Alphaproteobacteria</taxon>
        <taxon>Hyphomicrobiales</taxon>
        <taxon>Aurantimonadaceae</taxon>
        <taxon>Aureimonas</taxon>
    </lineage>
</organism>
<evidence type="ECO:0000256" key="1">
    <source>
        <dbReference type="SAM" id="Coils"/>
    </source>
</evidence>
<dbReference type="Pfam" id="PF05257">
    <property type="entry name" value="CHAP"/>
    <property type="match status" value="1"/>
</dbReference>
<dbReference type="InterPro" id="IPR009628">
    <property type="entry name" value="Phage_tape_measure_N"/>
</dbReference>
<feature type="domain" description="Peptidase C51" evidence="3">
    <location>
        <begin position="792"/>
        <end position="914"/>
    </location>
</feature>
<dbReference type="EMBL" id="LDQA01000010">
    <property type="protein sequence ID" value="KTR07482.1"/>
    <property type="molecule type" value="Genomic_DNA"/>
</dbReference>
<accession>A0A175RX64</accession>
<dbReference type="RefSeq" id="WP_058599011.1">
    <property type="nucleotide sequence ID" value="NZ_LDQA01000010.1"/>
</dbReference>
<dbReference type="NCBIfam" id="TIGR02594">
    <property type="entry name" value="TIGR02594 family protein"/>
    <property type="match status" value="1"/>
</dbReference>
<gene>
    <name evidence="4" type="ORF">NS365_04135</name>
</gene>
<dbReference type="SUPFAM" id="SSF54001">
    <property type="entry name" value="Cysteine proteinases"/>
    <property type="match status" value="1"/>
</dbReference>
<keyword evidence="1" id="KW-0175">Coiled coil</keyword>
<feature type="coiled-coil region" evidence="1">
    <location>
        <begin position="499"/>
        <end position="526"/>
    </location>
</feature>
<dbReference type="PROSITE" id="PS50911">
    <property type="entry name" value="CHAP"/>
    <property type="match status" value="1"/>
</dbReference>
<proteinExistence type="predicted"/>
<dbReference type="Proteomes" id="UP000078529">
    <property type="component" value="Unassembled WGS sequence"/>
</dbReference>
<evidence type="ECO:0000256" key="2">
    <source>
        <dbReference type="SAM" id="MobiDB-lite"/>
    </source>
</evidence>
<dbReference type="PATRIC" id="fig|401562.4.peg.342"/>
<reference evidence="4 5" key="1">
    <citation type="journal article" date="2016" name="Front. Microbiol.">
        <title>Genomic Resource of Rice Seed Associated Bacteria.</title>
        <authorList>
            <person name="Midha S."/>
            <person name="Bansal K."/>
            <person name="Sharma S."/>
            <person name="Kumar N."/>
            <person name="Patil P.P."/>
            <person name="Chaudhry V."/>
            <person name="Patil P.B."/>
        </authorList>
    </citation>
    <scope>NUCLEOTIDE SEQUENCE [LARGE SCALE GENOMIC DNA]</scope>
    <source>
        <strain evidence="4 5">NS365</strain>
    </source>
</reference>
<comment type="caution">
    <text evidence="4">The sequence shown here is derived from an EMBL/GenBank/DDBJ whole genome shotgun (WGS) entry which is preliminary data.</text>
</comment>
<dbReference type="InterPro" id="IPR038765">
    <property type="entry name" value="Papain-like_cys_pep_sf"/>
</dbReference>
<evidence type="ECO:0000313" key="4">
    <source>
        <dbReference type="EMBL" id="KTR07482.1"/>
    </source>
</evidence>
<sequence>MATAGTAIDEIRIEGSSEGLDDLVRDLNDVTNAQDDLGRSTRETENITDRSTRTIAAAAKANERLARTLDDGYRRTQDYSRGVSILNRGLEQGVIDAQTYAHRMELLGQRFGVTNDNARNAGNQVRLTGGQVQNLGYQLNDVTTMLASGSSPFQVMATQAGQVLQALGDGPGGVRGSLAAIGSAVMGFMRGLGPAGLALGGVAVAATAFALVIKRDVKPIEDVIKRQEEAVRKLRDAYGVAGDAAEDYARRSPQAVRMSANDNYKEDLERVRKEASQKMYSIFGGPSLRYRVVQEQFEGIRKAVRAFNAEAKDGIPPFAKLEADLAQFETGGATKEAQALSKAIREWTQTYIPLEEKLRGVNDLMSDSAVRAMEMKKAYGTAMTGLLGMVPDLRTQAERINDLFADASKSGQAAGDEMVALYQKQRAMQPITDTANAAVREEQAKRAAIGLGEEATAIAEVVAKYDGLRASVKGNADAIAAYDKAQQEAIAGVKDQSAFKTAEEAAKKADEAAKKAQAQAKAALDATRARLAGMDATVRGLQTEAETLGMSEGAAAGYRFQVEALAAAKAAAGAQGVVSDEELRKIGEVSAAIARMTDNLAARREADAAIGQFFPLEKAAQEAERLQAMVSNTANGLSDLQRTALQLQIDKGFVDAQEAAERLRTGGKAAAKEIGQAFIENVGDVFADIFSSATRDGESFFASVMRGFAGIGSQLASAGAKNLFGSLFGLPQDKAAAGIGPVGSAPVVSGGGVRVGAVTSAPLAALNDNLAKTSRSALDVARQFQGLNERADSKVLDGFMRASGNWSGLSAKDTAWCAAFANAAIVQAGGKGTGSNAASSFMGWGTATTQPKVGDIVVLRPQSRGATGHVGFVAGFGDGTVQIFGGNQSNSAKVSTYSTREVVGYRTGTGTQSQGSVVLSKAEQQRIVEQGTSRGIQQAAQQMAPGFHYQNAQGQTVNHVGVTRGQQLMGGLGAGLGIFSSGYQGADPLLGGVSGALGGFQAASALGVAGPIGAIAGAALGLLGGALGKRKQREEAHRQAAAKWEEMLPQYREYQKRMKDGVGPNSGLRDAFAADDQALDSFMKVGGAAWKFGKGNSSAEFWQTGLDRYSYQERTKAAFRDSFGSTESSLLSGQGLEGPWVKSRDAIREAAKAMLTFADDAKVSFGEGSAEVERARAAGVTQLRSVLRGADQLTSIGAGLQSLEGGASALRTELVKLGLTSEEVARVVADDLTVAMGKMRSDFERGIADQVADLDGKSYLTKVRDLIETFRATQEDAARLGADTSLLPTLFQKQAQAIVDGADLSADALGELVKVFPQLSGVVRTSTTQLENAVATAQGNLRTAFDRVSSFVDSIRSFRDSIRLDSNLSTLGPQERLLEVQTKFRETSERAAKGDAEAQAKLIELGRNYLDESKSYNASSEAYYADFSEVQAVLGRTETAAMSELEMAKSQYGALLAIDNSVKSVTEAVAALNAAQAARDAAQVISLQQYVQALNPTVALPAAAQPAPTPAIVSTPAPAPAASAPAMEYRNGLAGRTFSFNGASVWLKQGGTFEEAFNAWSQEYGYYNAGIAPHFMTAWKQAGFARGGYTGAGGVYDPAGIVHRGEVVWSQSDISRWGGVRVVEALRTAPTPAMPVLPTGSGSDDGEIVAELRAMREALRRIAGTDDVRKLAETIVASDDETRSTIGETSEAERRRGASSDRLAARRATIAA</sequence>
<protein>
    <recommendedName>
        <fullName evidence="3">Peptidase C51 domain-containing protein</fullName>
    </recommendedName>
</protein>
<keyword evidence="5" id="KW-1185">Reference proteome</keyword>
<dbReference type="Gene3D" id="3.90.1720.10">
    <property type="entry name" value="endopeptidase domain like (from Nostoc punctiforme)"/>
    <property type="match status" value="1"/>
</dbReference>
<evidence type="ECO:0000259" key="3">
    <source>
        <dbReference type="PROSITE" id="PS50911"/>
    </source>
</evidence>
<dbReference type="InterPro" id="IPR007921">
    <property type="entry name" value="CHAP_dom"/>
</dbReference>
<name>A0A175RX64_9HYPH</name>
<dbReference type="InterPro" id="IPR013423">
    <property type="entry name" value="CHP02594"/>
</dbReference>
<feature type="region of interest" description="Disordered" evidence="2">
    <location>
        <begin position="1680"/>
        <end position="1712"/>
    </location>
</feature>
<evidence type="ECO:0000313" key="5">
    <source>
        <dbReference type="Proteomes" id="UP000078529"/>
    </source>
</evidence>